<keyword evidence="7" id="KW-1185">Reference proteome</keyword>
<accession>A0A928ZTY5</accession>
<gene>
    <name evidence="6" type="ORF">IQ260_12070</name>
</gene>
<keyword evidence="3" id="KW-0862">Zinc</keyword>
<dbReference type="InterPro" id="IPR006913">
    <property type="entry name" value="CENP-V/GFA"/>
</dbReference>
<dbReference type="InterPro" id="IPR011057">
    <property type="entry name" value="Mss4-like_sf"/>
</dbReference>
<protein>
    <submittedName>
        <fullName evidence="6">GFA family protein</fullName>
    </submittedName>
</protein>
<dbReference type="PROSITE" id="PS51891">
    <property type="entry name" value="CENP_V_GFA"/>
    <property type="match status" value="1"/>
</dbReference>
<evidence type="ECO:0000313" key="6">
    <source>
        <dbReference type="EMBL" id="MBE9067393.1"/>
    </source>
</evidence>
<comment type="similarity">
    <text evidence="1">Belongs to the Gfa family.</text>
</comment>
<proteinExistence type="inferred from homology"/>
<dbReference type="GO" id="GO:0046872">
    <property type="term" value="F:metal ion binding"/>
    <property type="evidence" value="ECO:0007669"/>
    <property type="project" value="UniProtKB-KW"/>
</dbReference>
<dbReference type="Gene3D" id="3.90.1590.10">
    <property type="entry name" value="glutathione-dependent formaldehyde- activating enzyme (gfa)"/>
    <property type="match status" value="1"/>
</dbReference>
<keyword evidence="4" id="KW-0456">Lyase</keyword>
<dbReference type="RefSeq" id="WP_193993358.1">
    <property type="nucleotide sequence ID" value="NZ_JADEXP010000093.1"/>
</dbReference>
<dbReference type="SUPFAM" id="SSF51316">
    <property type="entry name" value="Mss4-like"/>
    <property type="match status" value="1"/>
</dbReference>
<evidence type="ECO:0000256" key="3">
    <source>
        <dbReference type="ARBA" id="ARBA00022833"/>
    </source>
</evidence>
<name>A0A928ZTY5_LEPEC</name>
<dbReference type="GO" id="GO:0016846">
    <property type="term" value="F:carbon-sulfur lyase activity"/>
    <property type="evidence" value="ECO:0007669"/>
    <property type="project" value="InterPro"/>
</dbReference>
<organism evidence="6 7">
    <name type="scientific">Leptolyngbya cf. ectocarpi LEGE 11479</name>
    <dbReference type="NCBI Taxonomy" id="1828722"/>
    <lineage>
        <taxon>Bacteria</taxon>
        <taxon>Bacillati</taxon>
        <taxon>Cyanobacteriota</taxon>
        <taxon>Cyanophyceae</taxon>
        <taxon>Leptolyngbyales</taxon>
        <taxon>Leptolyngbyaceae</taxon>
        <taxon>Leptolyngbya group</taxon>
        <taxon>Leptolyngbya</taxon>
    </lineage>
</organism>
<dbReference type="EMBL" id="JADEXP010000093">
    <property type="protein sequence ID" value="MBE9067393.1"/>
    <property type="molecule type" value="Genomic_DNA"/>
</dbReference>
<keyword evidence="2" id="KW-0479">Metal-binding</keyword>
<sequence length="140" mass="15455">MTEPADKNGSCLCGAVSFTTSNFSKKVGACHCDMCRKWGGGPFMEVDCGTGIAFKGEENITVYDSSDWAERGFCNKCGSHLFYRLKGSNQHMVPVGLFDDQAPFVFDSQVFIDKKPSFYSFANQTNNMTAAEIFEMYGLS</sequence>
<dbReference type="Proteomes" id="UP000615026">
    <property type="component" value="Unassembled WGS sequence"/>
</dbReference>
<dbReference type="Pfam" id="PF04828">
    <property type="entry name" value="GFA"/>
    <property type="match status" value="1"/>
</dbReference>
<evidence type="ECO:0000259" key="5">
    <source>
        <dbReference type="PROSITE" id="PS51891"/>
    </source>
</evidence>
<feature type="domain" description="CENP-V/GFA" evidence="5">
    <location>
        <begin position="7"/>
        <end position="120"/>
    </location>
</feature>
<reference evidence="6" key="1">
    <citation type="submission" date="2020-10" db="EMBL/GenBank/DDBJ databases">
        <authorList>
            <person name="Castelo-Branco R."/>
            <person name="Eusebio N."/>
            <person name="Adriana R."/>
            <person name="Vieira A."/>
            <person name="Brugerolle De Fraissinette N."/>
            <person name="Rezende De Castro R."/>
            <person name="Schneider M.P."/>
            <person name="Vasconcelos V."/>
            <person name="Leao P.N."/>
        </authorList>
    </citation>
    <scope>NUCLEOTIDE SEQUENCE</scope>
    <source>
        <strain evidence="6">LEGE 11479</strain>
    </source>
</reference>
<dbReference type="PANTHER" id="PTHR33337">
    <property type="entry name" value="GFA DOMAIN-CONTAINING PROTEIN"/>
    <property type="match status" value="1"/>
</dbReference>
<evidence type="ECO:0000313" key="7">
    <source>
        <dbReference type="Proteomes" id="UP000615026"/>
    </source>
</evidence>
<evidence type="ECO:0000256" key="1">
    <source>
        <dbReference type="ARBA" id="ARBA00005495"/>
    </source>
</evidence>
<dbReference type="PANTHER" id="PTHR33337:SF40">
    <property type="entry name" value="CENP-V_GFA DOMAIN-CONTAINING PROTEIN-RELATED"/>
    <property type="match status" value="1"/>
</dbReference>
<comment type="caution">
    <text evidence="6">The sequence shown here is derived from an EMBL/GenBank/DDBJ whole genome shotgun (WGS) entry which is preliminary data.</text>
</comment>
<evidence type="ECO:0000256" key="2">
    <source>
        <dbReference type="ARBA" id="ARBA00022723"/>
    </source>
</evidence>
<dbReference type="AlphaFoldDB" id="A0A928ZTY5"/>
<evidence type="ECO:0000256" key="4">
    <source>
        <dbReference type="ARBA" id="ARBA00023239"/>
    </source>
</evidence>